<feature type="transmembrane region" description="Helical" evidence="6">
    <location>
        <begin position="329"/>
        <end position="354"/>
    </location>
</feature>
<proteinExistence type="predicted"/>
<reference evidence="9 10" key="1">
    <citation type="journal article" date="2022" name="Int. J. Syst. Evol. Microbiol.">
        <title>Prevotella herbatica sp. nov., a plant polysaccharide-decomposing anaerobic bacterium isolated from a methanogenic reactor.</title>
        <authorList>
            <person name="Uek A."/>
            <person name="Tonouchi A."/>
            <person name="Kaku N."/>
            <person name="Ueki K."/>
        </authorList>
    </citation>
    <scope>NUCLEOTIDE SEQUENCE [LARGE SCALE GENOMIC DNA]</scope>
    <source>
        <strain evidence="9 10">WR041</strain>
    </source>
</reference>
<dbReference type="Pfam" id="PF02687">
    <property type="entry name" value="FtsX"/>
    <property type="match status" value="1"/>
</dbReference>
<comment type="subcellular location">
    <subcellularLocation>
        <location evidence="1">Cell membrane</location>
        <topology evidence="1">Multi-pass membrane protein</topology>
    </subcellularLocation>
</comment>
<gene>
    <name evidence="9" type="ORF">prwr041_06040</name>
</gene>
<dbReference type="InterPro" id="IPR025857">
    <property type="entry name" value="MacB_PCD"/>
</dbReference>
<keyword evidence="2" id="KW-1003">Cell membrane</keyword>
<feature type="domain" description="MacB-like periplasmic core" evidence="8">
    <location>
        <begin position="19"/>
        <end position="238"/>
    </location>
</feature>
<sequence length="414" mass="47088">MKTIIKQAINQIRQQPFFSILSILGTAVSIAFAMLVVINYDIHIGDITPENNRSKMVFSGEGYSYMKKDHSNANSGMSYRTAKMIFNNVKGASIISYQRKGTMLYCGTNKDKGESHFCKYVDPEFWQMYNFKFLAGKPFNKGDFQARANVVVINERIARKFYGSAEKSIGKTFFCDFTPMKIIGVVDNVSSFFNFAYSELWMPFDPTIKASDPLYGNITAMALCAPGVSTSELNEQLQISLKRYNATLNDYTFELKDMCPITKYQFFKGHVNTTAILFLIGLMLLVVPAINISGLVSSQMHHQMSELAIRRCYGARRWQLIMRFINENFILTFIGSILGVILSYLMLLIVKGWLLFSETSLLNYADCKISTSMILRPTIFLWVVGIAILFNFISVFIPVWMATRRNIISTLRGE</sequence>
<feature type="transmembrane region" description="Helical" evidence="6">
    <location>
        <begin position="379"/>
        <end position="402"/>
    </location>
</feature>
<evidence type="ECO:0000256" key="3">
    <source>
        <dbReference type="ARBA" id="ARBA00022692"/>
    </source>
</evidence>
<dbReference type="PANTHER" id="PTHR30572">
    <property type="entry name" value="MEMBRANE COMPONENT OF TRANSPORTER-RELATED"/>
    <property type="match status" value="1"/>
</dbReference>
<evidence type="ECO:0000259" key="8">
    <source>
        <dbReference type="Pfam" id="PF12704"/>
    </source>
</evidence>
<accession>A0ABN6EJ38</accession>
<evidence type="ECO:0000313" key="10">
    <source>
        <dbReference type="Proteomes" id="UP001319045"/>
    </source>
</evidence>
<evidence type="ECO:0000256" key="5">
    <source>
        <dbReference type="ARBA" id="ARBA00023136"/>
    </source>
</evidence>
<feature type="domain" description="ABC3 transporter permease C-terminal" evidence="7">
    <location>
        <begin position="279"/>
        <end position="407"/>
    </location>
</feature>
<dbReference type="InterPro" id="IPR003838">
    <property type="entry name" value="ABC3_permease_C"/>
</dbReference>
<evidence type="ECO:0000256" key="1">
    <source>
        <dbReference type="ARBA" id="ARBA00004651"/>
    </source>
</evidence>
<feature type="transmembrane region" description="Helical" evidence="6">
    <location>
        <begin position="275"/>
        <end position="296"/>
    </location>
</feature>
<dbReference type="EMBL" id="AP024484">
    <property type="protein sequence ID" value="BCS84711.1"/>
    <property type="molecule type" value="Genomic_DNA"/>
</dbReference>
<dbReference type="RefSeq" id="WP_207154887.1">
    <property type="nucleotide sequence ID" value="NZ_AP024484.1"/>
</dbReference>
<keyword evidence="3 6" id="KW-0812">Transmembrane</keyword>
<dbReference type="PANTHER" id="PTHR30572:SF18">
    <property type="entry name" value="ABC-TYPE MACROLIDE FAMILY EXPORT SYSTEM PERMEASE COMPONENT 2"/>
    <property type="match status" value="1"/>
</dbReference>
<organism evidence="9 10">
    <name type="scientific">Prevotella herbatica</name>
    <dbReference type="NCBI Taxonomy" id="2801997"/>
    <lineage>
        <taxon>Bacteria</taxon>
        <taxon>Pseudomonadati</taxon>
        <taxon>Bacteroidota</taxon>
        <taxon>Bacteroidia</taxon>
        <taxon>Bacteroidales</taxon>
        <taxon>Prevotellaceae</taxon>
        <taxon>Prevotella</taxon>
    </lineage>
</organism>
<dbReference type="InterPro" id="IPR050250">
    <property type="entry name" value="Macrolide_Exporter_MacB"/>
</dbReference>
<keyword evidence="5 6" id="KW-0472">Membrane</keyword>
<keyword evidence="10" id="KW-1185">Reference proteome</keyword>
<evidence type="ECO:0000256" key="6">
    <source>
        <dbReference type="SAM" id="Phobius"/>
    </source>
</evidence>
<name>A0ABN6EJ38_9BACT</name>
<evidence type="ECO:0000313" key="9">
    <source>
        <dbReference type="EMBL" id="BCS84711.1"/>
    </source>
</evidence>
<keyword evidence="4 6" id="KW-1133">Transmembrane helix</keyword>
<evidence type="ECO:0000256" key="2">
    <source>
        <dbReference type="ARBA" id="ARBA00022475"/>
    </source>
</evidence>
<evidence type="ECO:0000256" key="4">
    <source>
        <dbReference type="ARBA" id="ARBA00022989"/>
    </source>
</evidence>
<dbReference type="Proteomes" id="UP001319045">
    <property type="component" value="Chromosome"/>
</dbReference>
<feature type="transmembrane region" description="Helical" evidence="6">
    <location>
        <begin position="20"/>
        <end position="40"/>
    </location>
</feature>
<dbReference type="Pfam" id="PF12704">
    <property type="entry name" value="MacB_PCD"/>
    <property type="match status" value="1"/>
</dbReference>
<evidence type="ECO:0000259" key="7">
    <source>
        <dbReference type="Pfam" id="PF02687"/>
    </source>
</evidence>
<protein>
    <submittedName>
        <fullName evidence="9">ABC transporter permease</fullName>
    </submittedName>
</protein>